<feature type="compositionally biased region" description="Low complexity" evidence="6">
    <location>
        <begin position="20"/>
        <end position="54"/>
    </location>
</feature>
<comment type="subcellular location">
    <subcellularLocation>
        <location evidence="1">Cytoplasm</location>
        <location evidence="1">Cytoskeleton</location>
    </subcellularLocation>
</comment>
<keyword evidence="5" id="KW-0175">Coiled coil</keyword>
<feature type="domain" description="Gamma tubulin complex component protein N-terminal" evidence="8">
    <location>
        <begin position="1225"/>
        <end position="1531"/>
    </location>
</feature>
<dbReference type="InterPro" id="IPR041470">
    <property type="entry name" value="GCP_N"/>
</dbReference>
<sequence>MHRKDTPAARAALAKRRQRAAQNLNTGASTTTTTTTSTYRGGNSSTAAASTSSSVENHRNTTTATAARTAPPVRVSKPQDVPKSSGNDPRPPTKQQPPPPPRRRQQQQEINLHWKGLPSSRRTSKVAPLQTDYSAADETTTDQHDHRIGRENTDKSPNGAGHTVAGQTMDGTMTTAAMTDIIERSQQVAEHSSKLLDTSLSKSKSYDTSYMGEPNIETVLKDDGYVQEVEVRHRRHVRPPNSLDKPTSPTMRERISKFGFVEVHSPQPPNMSEQRAFQQQSYFPQPRASLSSSIQNRDLVQHQTVERRPQQQLRTIMMPYSSSTQQTMTPSSTRDEQSLATANDASLASNKNLHLPSLASSTPIMRQYSSRDDQLEKDDDNVATPRHASLQQSPPTRELDDNDDDLRNKERRTFEHSGQKTNVSSGRDLSSSQQGRPPTSPTRPFQRPPSPVAQTLNRQPSTTPTDNQNNNNNNNGIKKSASLNMVPSAAEMSTATSVGRLTVSTGGLSFYRKSKIPSPTPIDVSQRRPSPRSQPLPPSGRNTSPPKPTPPQLRQQLRRPQPSRPNAAASVASSASPTANTSRIPTSKTEQSSVSEPSAAQSFMSKRRMDRKTTTPVNTIRPVSAQSTTDQKDESSPKQPSPRVDRLSVFLKESLSVSSSQQPQLQQPLQRTGGIDPVLQSRVSMDQSIAQKTVTIQRPQPFVSAAGSHNQRNINNEVSNNTDEDLDQKIWSKKQHPAVSPIERYRAEADEYDLEQQRIEQAKRQQEQLKQEQEKQYLEQLRQQEQEKLHQEEEERIRLEKQQQYHQEKLHQEQQERIRLEKQQQYHQEKLHQEQQERIRLEKQQQYHQEKLHQEQQERSRLNTEQQIQQDTPKQQQLNQYQFQHSMVQESFSPRTPQMSKSQTVKHKDYSYESPGDAFKATTNRNGNIFQTPQHLSPIPSSEAPHVEDHISVGDTEERLADAACLCSGHAVVLRSCQTATTIQSAENEVLANMEGPDLGLHQERLVIEKVSQQEGGTQSSEVRFGDVVILRSTFAHGKAFGTRKRRNDIKGVDELGFFDVGNLRSDRWTVLPVKPGNVIVIGRAALSLKKTAHEKDDAALVKSGSPVLLRNCYNGGVLSVRDDKVILMTDSYHSSQFGYSEDPTFLGRLQNHHHLVPTISESFQLLLPSVPPCPSWSTVNGVGKRIFLDGTYIKDPQRSQNWVETSGIQLDNKLDPKINEKILIDEVVGSFIGLEGLHVKRTETTTNRKGLEFHLSEAPGVVFDRSLHNLIEQILPLSTSYVRVRNFVLSHYPGYEYGRVMQALCEGLDSYLYQYTAFVADLEQKIRKPSGSCVVTMKSIHFEITPLLHSMSILEHITDALAEKKGGALINSLWSLEKRVYMGDSVAKDLIGTLLDKCSTPYVEMLSTWLQSGILRDPYNEFMVVRLESQEKRGIFDGDSWMTLFRLNDQHIINDIIPNEKLMKKILVTGKYWNAVQACDVDVSTLIASSPQPPMITKFRFQSDSSAIATLIDMTYQNASKCLINLLKEKYKLMHSLQVMKRYFLLDQGDFFMHFLDSAEEELMKPFEDIASGRVQHSLTMSIQLTEAQREGDVEPFLHDDDQQILPRALRCRFMKESLVSYLDSLFGGIADQDPKTPSRQPYGSSGQQDTGFDLFTIDFALVPFPTSLILSRHSMQTYKLLFRQLLFAKHVERRLVGVWSDHQLLKKLDSLRGLLGSSFLLRQRMLHFVQNLNNYMTFEVIENNWMEMIQKMNASENSSTSQQEQTVDDILEIHDEFLEKTLDACLLRNPVLIKCLTKLLKTCLLFTDQMKRFMNTTRIYDDSINLAAEKRGAVQRNLNERGSLPAAARDTKKLRRALDSTKEERLMLHQRQTRRVGREVCSESYKRMIHRFEEVFSADLALFMMQLNSHTSSGTVANLAMRLDWNGFITATISSSGPV</sequence>
<evidence type="ECO:0000259" key="8">
    <source>
        <dbReference type="Pfam" id="PF17681"/>
    </source>
</evidence>
<accession>A0A9K3LRF3</accession>
<feature type="compositionally biased region" description="Basic and acidic residues" evidence="6">
    <location>
        <begin position="405"/>
        <end position="418"/>
    </location>
</feature>
<evidence type="ECO:0000256" key="1">
    <source>
        <dbReference type="ARBA" id="ARBA00004245"/>
    </source>
</evidence>
<dbReference type="GO" id="GO:0007020">
    <property type="term" value="P:microtubule nucleation"/>
    <property type="evidence" value="ECO:0007669"/>
    <property type="project" value="InterPro"/>
</dbReference>
<dbReference type="EMBL" id="JAGRRH010000009">
    <property type="protein sequence ID" value="KAG7365236.1"/>
    <property type="molecule type" value="Genomic_DNA"/>
</dbReference>
<feature type="compositionally biased region" description="Basic and acidic residues" evidence="6">
    <location>
        <begin position="845"/>
        <end position="862"/>
    </location>
</feature>
<feature type="compositionally biased region" description="Polar residues" evidence="6">
    <location>
        <begin position="584"/>
        <end position="604"/>
    </location>
</feature>
<feature type="compositionally biased region" description="Low complexity" evidence="6">
    <location>
        <begin position="866"/>
        <end position="877"/>
    </location>
</feature>
<dbReference type="GO" id="GO:0000930">
    <property type="term" value="C:gamma-tubulin complex"/>
    <property type="evidence" value="ECO:0007669"/>
    <property type="project" value="TreeGrafter"/>
</dbReference>
<feature type="compositionally biased region" description="Polar residues" evidence="6">
    <location>
        <begin position="878"/>
        <end position="903"/>
    </location>
</feature>
<evidence type="ECO:0000256" key="5">
    <source>
        <dbReference type="SAM" id="Coils"/>
    </source>
</evidence>
<feature type="region of interest" description="Disordered" evidence="6">
    <location>
        <begin position="510"/>
        <end position="644"/>
    </location>
</feature>
<keyword evidence="2" id="KW-0963">Cytoplasm</keyword>
<dbReference type="PANTHER" id="PTHR19302:SF13">
    <property type="entry name" value="GAMMA-TUBULIN COMPLEX COMPONENT 2"/>
    <property type="match status" value="1"/>
</dbReference>
<feature type="region of interest" description="Disordered" evidence="6">
    <location>
        <begin position="845"/>
        <end position="911"/>
    </location>
</feature>
<dbReference type="GO" id="GO:0051011">
    <property type="term" value="F:microtubule minus-end binding"/>
    <property type="evidence" value="ECO:0007669"/>
    <property type="project" value="TreeGrafter"/>
</dbReference>
<feature type="region of interest" description="Disordered" evidence="6">
    <location>
        <begin position="276"/>
        <end position="480"/>
    </location>
</feature>
<dbReference type="PANTHER" id="PTHR19302">
    <property type="entry name" value="GAMMA TUBULIN COMPLEX PROTEIN"/>
    <property type="match status" value="1"/>
</dbReference>
<evidence type="ECO:0000256" key="6">
    <source>
        <dbReference type="SAM" id="MobiDB-lite"/>
    </source>
</evidence>
<dbReference type="GO" id="GO:0000278">
    <property type="term" value="P:mitotic cell cycle"/>
    <property type="evidence" value="ECO:0007669"/>
    <property type="project" value="TreeGrafter"/>
</dbReference>
<organism evidence="9 10">
    <name type="scientific">Nitzschia inconspicua</name>
    <dbReference type="NCBI Taxonomy" id="303405"/>
    <lineage>
        <taxon>Eukaryota</taxon>
        <taxon>Sar</taxon>
        <taxon>Stramenopiles</taxon>
        <taxon>Ochrophyta</taxon>
        <taxon>Bacillariophyta</taxon>
        <taxon>Bacillariophyceae</taxon>
        <taxon>Bacillariophycidae</taxon>
        <taxon>Bacillariales</taxon>
        <taxon>Bacillariaceae</taxon>
        <taxon>Nitzschia</taxon>
    </lineage>
</organism>
<keyword evidence="3" id="KW-0493">Microtubule</keyword>
<comment type="caution">
    <text evidence="9">The sequence shown here is derived from an EMBL/GenBank/DDBJ whole genome shotgun (WGS) entry which is preliminary data.</text>
</comment>
<evidence type="ECO:0000256" key="2">
    <source>
        <dbReference type="ARBA" id="ARBA00022490"/>
    </source>
</evidence>
<dbReference type="Pfam" id="PF17681">
    <property type="entry name" value="GCP_N_terminal"/>
    <property type="match status" value="1"/>
</dbReference>
<proteinExistence type="predicted"/>
<evidence type="ECO:0000313" key="10">
    <source>
        <dbReference type="Proteomes" id="UP000693970"/>
    </source>
</evidence>
<feature type="compositionally biased region" description="Pro residues" evidence="6">
    <location>
        <begin position="438"/>
        <end position="451"/>
    </location>
</feature>
<dbReference type="OrthoDB" id="2192946at2759"/>
<dbReference type="GO" id="GO:0000922">
    <property type="term" value="C:spindle pole"/>
    <property type="evidence" value="ECO:0007669"/>
    <property type="project" value="InterPro"/>
</dbReference>
<dbReference type="GO" id="GO:0005874">
    <property type="term" value="C:microtubule"/>
    <property type="evidence" value="ECO:0007669"/>
    <property type="project" value="UniProtKB-KW"/>
</dbReference>
<evidence type="ECO:0000256" key="4">
    <source>
        <dbReference type="ARBA" id="ARBA00023212"/>
    </source>
</evidence>
<keyword evidence="4" id="KW-0206">Cytoskeleton</keyword>
<dbReference type="Pfam" id="PF04130">
    <property type="entry name" value="GCP_C_terminal"/>
    <property type="match status" value="1"/>
</dbReference>
<keyword evidence="10" id="KW-1185">Reference proteome</keyword>
<dbReference type="InterPro" id="IPR007259">
    <property type="entry name" value="GCP"/>
</dbReference>
<feature type="domain" description="Gamma tubulin complex component C-terminal" evidence="7">
    <location>
        <begin position="1534"/>
        <end position="1930"/>
    </location>
</feature>
<dbReference type="GO" id="GO:0031122">
    <property type="term" value="P:cytoplasmic microtubule organization"/>
    <property type="evidence" value="ECO:0007669"/>
    <property type="project" value="TreeGrafter"/>
</dbReference>
<dbReference type="Proteomes" id="UP000693970">
    <property type="component" value="Unassembled WGS sequence"/>
</dbReference>
<protein>
    <submittedName>
        <fullName evidence="9">Spc97 / Spc98 family protein</fullName>
    </submittedName>
</protein>
<evidence type="ECO:0000313" key="9">
    <source>
        <dbReference type="EMBL" id="KAG7365236.1"/>
    </source>
</evidence>
<dbReference type="InterPro" id="IPR040457">
    <property type="entry name" value="GCP_C"/>
</dbReference>
<dbReference type="GO" id="GO:0051225">
    <property type="term" value="P:spindle assembly"/>
    <property type="evidence" value="ECO:0007669"/>
    <property type="project" value="TreeGrafter"/>
</dbReference>
<evidence type="ECO:0000259" key="7">
    <source>
        <dbReference type="Pfam" id="PF04130"/>
    </source>
</evidence>
<feature type="compositionally biased region" description="Polar residues" evidence="6">
    <location>
        <begin position="276"/>
        <end position="303"/>
    </location>
</feature>
<feature type="compositionally biased region" description="Polar residues" evidence="6">
    <location>
        <begin position="338"/>
        <end position="368"/>
    </location>
</feature>
<feature type="compositionally biased region" description="Basic and acidic residues" evidence="6">
    <location>
        <begin position="141"/>
        <end position="154"/>
    </location>
</feature>
<evidence type="ECO:0000256" key="3">
    <source>
        <dbReference type="ARBA" id="ARBA00022701"/>
    </source>
</evidence>
<feature type="compositionally biased region" description="Low complexity" evidence="6">
    <location>
        <begin position="61"/>
        <end position="75"/>
    </location>
</feature>
<gene>
    <name evidence="9" type="ORF">IV203_038439</name>
</gene>
<feature type="coiled-coil region" evidence="5">
    <location>
        <begin position="742"/>
        <end position="809"/>
    </location>
</feature>
<feature type="compositionally biased region" description="Pro residues" evidence="6">
    <location>
        <begin position="89"/>
        <end position="100"/>
    </location>
</feature>
<name>A0A9K3LRF3_9STRA</name>
<reference evidence="9" key="2">
    <citation type="submission" date="2021-04" db="EMBL/GenBank/DDBJ databases">
        <authorList>
            <person name="Podell S."/>
        </authorList>
    </citation>
    <scope>NUCLEOTIDE SEQUENCE</scope>
    <source>
        <strain evidence="9">Hildebrandi</strain>
    </source>
</reference>
<dbReference type="GO" id="GO:0051321">
    <property type="term" value="P:meiotic cell cycle"/>
    <property type="evidence" value="ECO:0007669"/>
    <property type="project" value="TreeGrafter"/>
</dbReference>
<reference evidence="9" key="1">
    <citation type="journal article" date="2021" name="Sci. Rep.">
        <title>Diploid genomic architecture of Nitzschia inconspicua, an elite biomass production diatom.</title>
        <authorList>
            <person name="Oliver A."/>
            <person name="Podell S."/>
            <person name="Pinowska A."/>
            <person name="Traller J.C."/>
            <person name="Smith S.R."/>
            <person name="McClure R."/>
            <person name="Beliaev A."/>
            <person name="Bohutskyi P."/>
            <person name="Hill E.A."/>
            <person name="Rabines A."/>
            <person name="Zheng H."/>
            <person name="Allen L.Z."/>
            <person name="Kuo A."/>
            <person name="Grigoriev I.V."/>
            <person name="Allen A.E."/>
            <person name="Hazlebeck D."/>
            <person name="Allen E.E."/>
        </authorList>
    </citation>
    <scope>NUCLEOTIDE SEQUENCE</scope>
    <source>
        <strain evidence="9">Hildebrandi</strain>
    </source>
</reference>
<feature type="compositionally biased region" description="Polar residues" evidence="6">
    <location>
        <begin position="452"/>
        <end position="466"/>
    </location>
</feature>
<feature type="region of interest" description="Disordered" evidence="6">
    <location>
        <begin position="1"/>
        <end position="168"/>
    </location>
</feature>
<feature type="compositionally biased region" description="Low complexity" evidence="6">
    <location>
        <begin position="552"/>
        <end position="583"/>
    </location>
</feature>
<feature type="compositionally biased region" description="Low complexity" evidence="6">
    <location>
        <begin position="317"/>
        <end position="332"/>
    </location>
</feature>
<feature type="compositionally biased region" description="Polar residues" evidence="6">
    <location>
        <begin position="419"/>
        <end position="437"/>
    </location>
</feature>
<dbReference type="GO" id="GO:0043015">
    <property type="term" value="F:gamma-tubulin binding"/>
    <property type="evidence" value="ECO:0007669"/>
    <property type="project" value="InterPro"/>
</dbReference>